<evidence type="ECO:0000313" key="2">
    <source>
        <dbReference type="EMBL" id="KAF6158166.1"/>
    </source>
</evidence>
<dbReference type="AlphaFoldDB" id="A0A7J7MTF3"/>
<reference evidence="2 3" key="1">
    <citation type="journal article" date="2020" name="IScience">
        <title>Genome Sequencing of the Endangered Kingdonia uniflora (Circaeasteraceae, Ranunculales) Reveals Potential Mechanisms of Evolutionary Specialization.</title>
        <authorList>
            <person name="Sun Y."/>
            <person name="Deng T."/>
            <person name="Zhang A."/>
            <person name="Moore M.J."/>
            <person name="Landis J.B."/>
            <person name="Lin N."/>
            <person name="Zhang H."/>
            <person name="Zhang X."/>
            <person name="Huang J."/>
            <person name="Zhang X."/>
            <person name="Sun H."/>
            <person name="Wang H."/>
        </authorList>
    </citation>
    <scope>NUCLEOTIDE SEQUENCE [LARGE SCALE GENOMIC DNA]</scope>
    <source>
        <strain evidence="2">TB1705</strain>
        <tissue evidence="2">Leaf</tissue>
    </source>
</reference>
<organism evidence="2 3">
    <name type="scientific">Kingdonia uniflora</name>
    <dbReference type="NCBI Taxonomy" id="39325"/>
    <lineage>
        <taxon>Eukaryota</taxon>
        <taxon>Viridiplantae</taxon>
        <taxon>Streptophyta</taxon>
        <taxon>Embryophyta</taxon>
        <taxon>Tracheophyta</taxon>
        <taxon>Spermatophyta</taxon>
        <taxon>Magnoliopsida</taxon>
        <taxon>Ranunculales</taxon>
        <taxon>Circaeasteraceae</taxon>
        <taxon>Kingdonia</taxon>
    </lineage>
</organism>
<dbReference type="EMBL" id="JACGCM010001237">
    <property type="protein sequence ID" value="KAF6158166.1"/>
    <property type="molecule type" value="Genomic_DNA"/>
</dbReference>
<dbReference type="Proteomes" id="UP000541444">
    <property type="component" value="Unassembled WGS sequence"/>
</dbReference>
<keyword evidence="3" id="KW-1185">Reference proteome</keyword>
<evidence type="ECO:0000256" key="1">
    <source>
        <dbReference type="SAM" id="MobiDB-lite"/>
    </source>
</evidence>
<protein>
    <submittedName>
        <fullName evidence="2">Uncharacterized protein</fullName>
    </submittedName>
</protein>
<evidence type="ECO:0000313" key="3">
    <source>
        <dbReference type="Proteomes" id="UP000541444"/>
    </source>
</evidence>
<gene>
    <name evidence="2" type="ORF">GIB67_014960</name>
</gene>
<comment type="caution">
    <text evidence="2">The sequence shown here is derived from an EMBL/GenBank/DDBJ whole genome shotgun (WGS) entry which is preliminary data.</text>
</comment>
<proteinExistence type="predicted"/>
<feature type="region of interest" description="Disordered" evidence="1">
    <location>
        <begin position="1"/>
        <end position="59"/>
    </location>
</feature>
<sequence length="260" mass="30014">MVDDDVEVGREVNLEVMSPEYGGDLLENGDEKVDDVEKDGEEKAKSEEEQPQVVEEEDSEQATVVVYYNGKIDVQHTNETMVVIEVAKTNIVFFNQEEVIGEAYQTKKSKEEVEHSKEEEDVVEASQETYHFFTKESKEEVVEGKDNDNGNSQKKLILMELKVDVTLKKMHTLTDKDNNERAFKMVIDVYIKALIQYFDTQHRAREAKEKIMLADIFSCQYIGRAFNVWTIIMSSPSRCRIEKEINLGTNYIYEVGSYSF</sequence>
<accession>A0A7J7MTF3</accession>
<name>A0A7J7MTF3_9MAGN</name>